<dbReference type="EC" id="7.1.1.-" evidence="2"/>
<dbReference type="PANTHER" id="PTHR33269:SF17">
    <property type="entry name" value="NADH-UBIQUINONE OXIDOREDUCTASE CHAIN 6"/>
    <property type="match status" value="1"/>
</dbReference>
<keyword evidence="3" id="KW-0830">Ubiquinone</keyword>
<comment type="catalytic activity">
    <reaction evidence="2">
        <text>a quinone + NADH + 5 H(+)(in) = a quinol + NAD(+) + 4 H(+)(out)</text>
        <dbReference type="Rhea" id="RHEA:57888"/>
        <dbReference type="ChEBI" id="CHEBI:15378"/>
        <dbReference type="ChEBI" id="CHEBI:24646"/>
        <dbReference type="ChEBI" id="CHEBI:57540"/>
        <dbReference type="ChEBI" id="CHEBI:57945"/>
        <dbReference type="ChEBI" id="CHEBI:132124"/>
    </reaction>
</comment>
<comment type="similarity">
    <text evidence="1 2">Belongs to the complex I subunit 6 family.</text>
</comment>
<feature type="transmembrane region" description="Helical" evidence="2">
    <location>
        <begin position="6"/>
        <end position="23"/>
    </location>
</feature>
<dbReference type="NCBIfam" id="NF005167">
    <property type="entry name" value="PRK06638.2-2"/>
    <property type="match status" value="1"/>
</dbReference>
<evidence type="ECO:0000256" key="2">
    <source>
        <dbReference type="RuleBase" id="RU004429"/>
    </source>
</evidence>
<comment type="subcellular location">
    <subcellularLocation>
        <location evidence="2">Cell membrane</location>
        <topology evidence="2">Multi-pass membrane protein</topology>
    </subcellularLocation>
</comment>
<keyword evidence="3" id="KW-0560">Oxidoreductase</keyword>
<protein>
    <recommendedName>
        <fullName evidence="2">NADH-quinone oxidoreductase subunit J</fullName>
        <ecNumber evidence="2">7.1.1.-</ecNumber>
    </recommendedName>
</protein>
<dbReference type="InterPro" id="IPR042106">
    <property type="entry name" value="Nuo/plastoQ_OxRdtase_6_NuoJ"/>
</dbReference>
<proteinExistence type="inferred from homology"/>
<evidence type="ECO:0000313" key="3">
    <source>
        <dbReference type="EMBL" id="CAA6818469.1"/>
    </source>
</evidence>
<dbReference type="Gene3D" id="1.20.120.1200">
    <property type="entry name" value="NADH-ubiquinone/plastoquinone oxidoreductase chain 6, subunit NuoJ"/>
    <property type="match status" value="1"/>
</dbReference>
<dbReference type="GO" id="GO:0016491">
    <property type="term" value="F:oxidoreductase activity"/>
    <property type="evidence" value="ECO:0007669"/>
    <property type="project" value="UniProtKB-KW"/>
</dbReference>
<keyword evidence="2" id="KW-0812">Transmembrane</keyword>
<feature type="transmembrane region" description="Helical" evidence="2">
    <location>
        <begin position="145"/>
        <end position="167"/>
    </location>
</feature>
<evidence type="ECO:0000256" key="1">
    <source>
        <dbReference type="ARBA" id="ARBA00005698"/>
    </source>
</evidence>
<keyword evidence="2" id="KW-0520">NAD</keyword>
<accession>A0A6S6TV56</accession>
<feature type="transmembrane region" description="Helical" evidence="2">
    <location>
        <begin position="90"/>
        <end position="112"/>
    </location>
</feature>
<keyword evidence="2" id="KW-0472">Membrane</keyword>
<reference evidence="3" key="1">
    <citation type="submission" date="2020-01" db="EMBL/GenBank/DDBJ databases">
        <authorList>
            <person name="Meier V. D."/>
            <person name="Meier V D."/>
        </authorList>
    </citation>
    <scope>NUCLEOTIDE SEQUENCE</scope>
    <source>
        <strain evidence="3">HLG_WM_MAG_04</strain>
    </source>
</reference>
<gene>
    <name evidence="3" type="ORF">HELGO_WM8519</name>
</gene>
<keyword evidence="2" id="KW-1003">Cell membrane</keyword>
<dbReference type="GO" id="GO:0008137">
    <property type="term" value="F:NADH dehydrogenase (ubiquinone) activity"/>
    <property type="evidence" value="ECO:0007669"/>
    <property type="project" value="UniProtKB-UniRule"/>
</dbReference>
<keyword evidence="2" id="KW-0874">Quinone</keyword>
<dbReference type="GO" id="GO:0048038">
    <property type="term" value="F:quinone binding"/>
    <property type="evidence" value="ECO:0007669"/>
    <property type="project" value="UniProtKB-UniRule"/>
</dbReference>
<dbReference type="Pfam" id="PF00499">
    <property type="entry name" value="Oxidored_q3"/>
    <property type="match status" value="1"/>
</dbReference>
<feature type="transmembrane region" description="Helical" evidence="2">
    <location>
        <begin position="55"/>
        <end position="78"/>
    </location>
</feature>
<feature type="transmembrane region" description="Helical" evidence="2">
    <location>
        <begin position="28"/>
        <end position="49"/>
    </location>
</feature>
<keyword evidence="2" id="KW-1133">Transmembrane helix</keyword>
<sequence length="198" mass="21745">MYEFIAFYVFAISTTILFLITVMSKNVLYAMTALAAGMVMISGFFFLLGADFLGVVQLVVYVGAVMALYAFAMMFFDATKNIKEKHQNPTLVFLLGGLMALVFVIMFSAPIIGDNIQALYPYAVDEFGNPIQNAQHVGMVLFTKYLVPFEVAALMLLVAMIAGIMLAGKKMDYSLTESEAADEEMKIESSVELQKGDA</sequence>
<dbReference type="InterPro" id="IPR001457">
    <property type="entry name" value="NADH_UbQ/plastoQ_OxRdtase_su6"/>
</dbReference>
<comment type="function">
    <text evidence="2">NDH-1 shuttles electrons from NADH, via FMN and iron-sulfur (Fe-S) centers, to quinones in the respiratory chain. Couples the redox reaction to proton translocation (for every two electrons transferred, four hydrogen ions are translocated across the cytoplasmic membrane), and thus conserves the redox energy in a proton gradient.</text>
</comment>
<name>A0A6S6TV56_9BACT</name>
<dbReference type="PANTHER" id="PTHR33269">
    <property type="entry name" value="NADH-UBIQUINONE OXIDOREDUCTASE CHAIN 6"/>
    <property type="match status" value="1"/>
</dbReference>
<dbReference type="EMBL" id="CACVAX010000052">
    <property type="protein sequence ID" value="CAA6818469.1"/>
    <property type="molecule type" value="Genomic_DNA"/>
</dbReference>
<organism evidence="3">
    <name type="scientific">uncultured Sulfurovum sp</name>
    <dbReference type="NCBI Taxonomy" id="269237"/>
    <lineage>
        <taxon>Bacteria</taxon>
        <taxon>Pseudomonadati</taxon>
        <taxon>Campylobacterota</taxon>
        <taxon>Epsilonproteobacteria</taxon>
        <taxon>Campylobacterales</taxon>
        <taxon>Sulfurovaceae</taxon>
        <taxon>Sulfurovum</taxon>
        <taxon>environmental samples</taxon>
    </lineage>
</organism>
<dbReference type="GO" id="GO:0005886">
    <property type="term" value="C:plasma membrane"/>
    <property type="evidence" value="ECO:0007669"/>
    <property type="project" value="UniProtKB-SubCell"/>
</dbReference>
<dbReference type="AlphaFoldDB" id="A0A6S6TV56"/>